<feature type="domain" description="C-type lectin" evidence="5">
    <location>
        <begin position="848"/>
        <end position="958"/>
    </location>
</feature>
<keyword evidence="3" id="KW-0472">Membrane</keyword>
<feature type="domain" description="C-type lectin" evidence="5">
    <location>
        <begin position="192"/>
        <end position="311"/>
    </location>
</feature>
<feature type="domain" description="C-type lectin" evidence="5">
    <location>
        <begin position="1173"/>
        <end position="1295"/>
    </location>
</feature>
<evidence type="ECO:0000256" key="2">
    <source>
        <dbReference type="SAM" id="MobiDB-lite"/>
    </source>
</evidence>
<dbReference type="EMBL" id="MTYJ01000260">
    <property type="protein sequence ID" value="OWA52280.1"/>
    <property type="molecule type" value="Genomic_DNA"/>
</dbReference>
<feature type="domain" description="C-type lectin" evidence="5">
    <location>
        <begin position="987"/>
        <end position="1123"/>
    </location>
</feature>
<feature type="region of interest" description="Disordered" evidence="2">
    <location>
        <begin position="1966"/>
        <end position="1992"/>
    </location>
</feature>
<comment type="caution">
    <text evidence="6">The sequence shown here is derived from an EMBL/GenBank/DDBJ whole genome shotgun (WGS) entry which is preliminary data.</text>
</comment>
<feature type="domain" description="C-type lectin" evidence="5">
    <location>
        <begin position="674"/>
        <end position="813"/>
    </location>
</feature>
<keyword evidence="6" id="KW-0675">Receptor</keyword>
<evidence type="ECO:0000256" key="4">
    <source>
        <dbReference type="SAM" id="SignalP"/>
    </source>
</evidence>
<dbReference type="CDD" id="cd12087">
    <property type="entry name" value="TM_EGFR-like"/>
    <property type="match status" value="1"/>
</dbReference>
<dbReference type="CDD" id="cd00037">
    <property type="entry name" value="CLECT"/>
    <property type="match status" value="12"/>
</dbReference>
<dbReference type="SMART" id="SM00034">
    <property type="entry name" value="CLECT"/>
    <property type="match status" value="12"/>
</dbReference>
<keyword evidence="3" id="KW-0812">Transmembrane</keyword>
<dbReference type="PROSITE" id="PS00615">
    <property type="entry name" value="C_TYPE_LECTIN_1"/>
    <property type="match status" value="1"/>
</dbReference>
<feature type="domain" description="C-type lectin" evidence="5">
    <location>
        <begin position="356"/>
        <end position="482"/>
    </location>
</feature>
<feature type="region of interest" description="Disordered" evidence="2">
    <location>
        <begin position="1128"/>
        <end position="1151"/>
    </location>
</feature>
<dbReference type="InterPro" id="IPR001304">
    <property type="entry name" value="C-type_lectin-like"/>
</dbReference>
<dbReference type="Pfam" id="PF00059">
    <property type="entry name" value="Lectin_C"/>
    <property type="match status" value="11"/>
</dbReference>
<feature type="domain" description="C-type lectin" evidence="5">
    <location>
        <begin position="508"/>
        <end position="647"/>
    </location>
</feature>
<keyword evidence="7" id="KW-1185">Reference proteome</keyword>
<sequence>MQPRNGIAAFLLLTLGSVALAIRCPGPDWYYRKATDKCYYIQGNEGLTSDSTTGALGSSIVPWAKALEECRVRGGKIATFSNAEELEWIKAKLVQSRWYWTGLTYENLRWQWYDGETYTDYVKLAMVDDPPTPEGTNDSKRLQRASIYYELSENKFVWDLETASTTNANGFICKGDWSTKPWCKVEAGWGYRNGTCYQYNPAPLKYDLAEKRCASGGGRLLVPSSQDEDERVKKWLRLTIRVDKAWLGVAIRPKLATTTIDSVQWSDGSPLLSLPINDWATKDMEQYIRNMTIGKNYCGELAWSSETIWVDDWLWPSIETITKHEWGFSADCDAAVARPFVCEASVNKCPYGWTELDDDCYQFNLGESNLQTWSQAKAKCQAENANLVVIKTPRQQQFVSYSTELLFNSANSNQYWMGLENKGNAFAWVDNSPVGFTNWADSANAKPPSSGECVHIDGSWQVALLGKWRTSPCTERYNYICQAPYTADIRPDEVIHPAVTCEAPYEKFHDGCYLVVKQKMHRDDAQAYCQTNGSTMLAVVRTFGENIWLSEKVTADAWLGLRITGMTGSSFTYEYSDGTPAGSAFYKKFSSAESMYTSGSQTTDKFCVAMAGVNSTYGLESFSFYKSHKRGDWYHVPCTENREFVCYHDGTPKEIDPGHDDHSDPACGAGWFRNGDNCYRFYNDFAPWRLAKQICQNSDPTADLLWITSIQEEKFIRDYMEVNKTTEDFEGAVTGDSHWINFYSASWSGVWYWSYRNEANKWHIPMSVTNWAADEPASSTMSSGPRCGLTDPDFGHARWRADRCDNSHAFICKKLVAPELLAPTPPPPPRPTAGSGMVLGCKPGWIAIEGRCIHLNPASLSWLDARSYCRSQGGDLLSLQNAAELSAMQFFRAGTWIGLNALNSKSNPRAYSWSDGSPMLFTPWDIQSHNTTMNCGAITGVNGFSMFNCDEEKPAICEANLSSINASGPVVPTPPQAVGCALYGFGFRERCFYFGVDSAQGPEYRPTYPFNEARTFCNNTYNGDLATLSTTDERDFVNSHVARLGMDFWIGLRETTDSSSWSPFSTWVDGTSQYNSNWAHLEPRTLPAGQKRCVALHGLYTDFIIPGDWYTDNCLFSKHVLCETKRTVNPLEPTPSRPPTTPRPSSTPAPIACPTGWKSLSPTSWSSTSLPNCYKAYLGPNVGEQYKVSWQKAQDFCRSFRGGNLASISSSEVKSYITNTVLSSYDKTNQIWIGLRQNGPQNRWEWSDGAPWTGLEYWHSTLDHQTAEQDCVTMEVYFGKWIPQSCEQSWGWICQIPRGVYSANELIENFPTPIAPNQTCGASSADGDWFFSPDSSECLYFSRKPEPFQAAQAVCRTMGANLVTVTEATYNFVRIKANQFVPEPTEFWIGLYQSDPLTQEHLWIDGYISLFRAWEENEPTMSAYEQCVTHNSASGLWRDGRCAQNLPYICHKSDRVPPTKPPIDPATSSCGDGWVEFRESCYYLSGPENKTHDEASMACLKNVTLDKGLPRGDLVSIHSSLENDFLVSQLRRKYFRNSDQMYDLWIGLREIGNTKDFLWSDGTSFNYANWHNKEPVMTTYRDDCVYFGGNWVNIGHWKTDYSCTTKKAFICKAPKIPNRPPTPPPSTKCAQGYTLFGENCFIVQKLEDGQKTWTAAQSKCRNLGDGYGDLATIDGIFENAEMRLLLNEAAHKAGGHGGNFSAWMGLQEHAGQYAWHNTCPMVWSNFENLYAKPQEPLTCGQMLADGKWNASSCAAEADYVLCERRFEPCLPAFNMTTENFYCPDDFPHECSRSCYYIASGRSDRPINSTWSTIIQARNNCTAKGGHLASIRTEDDQKCLMRYNTHATQGLWIGLYEKKVENVYSWVWENDDEIHPPSTYVNWDKGKPAIYTYNRDICVEMLQTGKWSNRWCYDSQSAIEKGYICEKRKEYRNVDRITTTPLAPTAGSRSRPTVPVDTTVMFTEATKESTREIVKPDPTLGTSQGNGKSSSGPSGGAVAGIVIGVLLLVAIVGAIAFIAVTGRTQTVLTTVRTVSSRVKKSATDRLSPGARFSGFANSNYSKADDKVRVVDDPNYHGLSDSYT</sequence>
<dbReference type="InterPro" id="IPR016186">
    <property type="entry name" value="C-type_lectin-like/link_sf"/>
</dbReference>
<evidence type="ECO:0000259" key="5">
    <source>
        <dbReference type="PROSITE" id="PS50041"/>
    </source>
</evidence>
<feature type="compositionally biased region" description="Polar residues" evidence="2">
    <location>
        <begin position="1979"/>
        <end position="1991"/>
    </location>
</feature>
<feature type="domain" description="C-type lectin" evidence="5">
    <location>
        <begin position="1790"/>
        <end position="1920"/>
    </location>
</feature>
<dbReference type="Gene3D" id="3.10.100.10">
    <property type="entry name" value="Mannose-Binding Protein A, subunit A"/>
    <property type="match status" value="12"/>
</dbReference>
<protein>
    <submittedName>
        <fullName evidence="6">Macrophage mannose receptor 1</fullName>
    </submittedName>
</protein>
<dbReference type="PANTHER" id="PTHR22803">
    <property type="entry name" value="MANNOSE, PHOSPHOLIPASE, LECTIN RECEPTOR RELATED"/>
    <property type="match status" value="1"/>
</dbReference>
<feature type="domain" description="C-type lectin" evidence="5">
    <location>
        <begin position="1334"/>
        <end position="1451"/>
    </location>
</feature>
<keyword evidence="1" id="KW-1015">Disulfide bond</keyword>
<accession>A0A9X6RLS7</accession>
<feature type="signal peptide" evidence="4">
    <location>
        <begin position="1"/>
        <end position="21"/>
    </location>
</feature>
<feature type="domain" description="C-type lectin" evidence="5">
    <location>
        <begin position="1636"/>
        <end position="1760"/>
    </location>
</feature>
<dbReference type="OrthoDB" id="6067009at2759"/>
<dbReference type="SUPFAM" id="SSF56436">
    <property type="entry name" value="C-type lectin-like"/>
    <property type="match status" value="12"/>
</dbReference>
<dbReference type="InterPro" id="IPR018378">
    <property type="entry name" value="C-type_lectin_CS"/>
</dbReference>
<feature type="compositionally biased region" description="Pro residues" evidence="2">
    <location>
        <begin position="1132"/>
        <end position="1147"/>
    </location>
</feature>
<dbReference type="InterPro" id="IPR050111">
    <property type="entry name" value="C-type_lectin/snaclec_domain"/>
</dbReference>
<name>A0A9X6RLS7_HYPEX</name>
<reference evidence="7" key="1">
    <citation type="submission" date="2017-01" db="EMBL/GenBank/DDBJ databases">
        <title>Comparative genomics of anhydrobiosis in the tardigrade Hypsibius dujardini.</title>
        <authorList>
            <person name="Yoshida Y."/>
            <person name="Koutsovoulos G."/>
            <person name="Laetsch D."/>
            <person name="Stevens L."/>
            <person name="Kumar S."/>
            <person name="Horikawa D."/>
            <person name="Ishino K."/>
            <person name="Komine S."/>
            <person name="Tomita M."/>
            <person name="Blaxter M."/>
            <person name="Arakawa K."/>
        </authorList>
    </citation>
    <scope>NUCLEOTIDE SEQUENCE [LARGE SCALE GENOMIC DNA]</scope>
    <source>
        <strain evidence="7">Z151</strain>
    </source>
</reference>
<dbReference type="InterPro" id="IPR016187">
    <property type="entry name" value="CTDL_fold"/>
</dbReference>
<organism evidence="6 7">
    <name type="scientific">Hypsibius exemplaris</name>
    <name type="common">Freshwater tardigrade</name>
    <dbReference type="NCBI Taxonomy" id="2072580"/>
    <lineage>
        <taxon>Eukaryota</taxon>
        <taxon>Metazoa</taxon>
        <taxon>Ecdysozoa</taxon>
        <taxon>Tardigrada</taxon>
        <taxon>Eutardigrada</taxon>
        <taxon>Parachela</taxon>
        <taxon>Hypsibioidea</taxon>
        <taxon>Hypsibiidae</taxon>
        <taxon>Hypsibius</taxon>
    </lineage>
</organism>
<evidence type="ECO:0000256" key="3">
    <source>
        <dbReference type="SAM" id="Phobius"/>
    </source>
</evidence>
<proteinExistence type="predicted"/>
<evidence type="ECO:0000256" key="1">
    <source>
        <dbReference type="ARBA" id="ARBA00023157"/>
    </source>
</evidence>
<keyword evidence="4" id="KW-0732">Signal</keyword>
<feature type="domain" description="C-type lectin" evidence="5">
    <location>
        <begin position="63"/>
        <end position="130"/>
    </location>
</feature>
<dbReference type="PROSITE" id="PS50041">
    <property type="entry name" value="C_TYPE_LECTIN_2"/>
    <property type="match status" value="12"/>
</dbReference>
<feature type="chain" id="PRO_5040875641" evidence="4">
    <location>
        <begin position="22"/>
        <end position="2082"/>
    </location>
</feature>
<evidence type="ECO:0000313" key="7">
    <source>
        <dbReference type="Proteomes" id="UP000192578"/>
    </source>
</evidence>
<evidence type="ECO:0000313" key="6">
    <source>
        <dbReference type="EMBL" id="OWA52280.1"/>
    </source>
</evidence>
<feature type="transmembrane region" description="Helical" evidence="3">
    <location>
        <begin position="1996"/>
        <end position="2019"/>
    </location>
</feature>
<keyword evidence="3" id="KW-1133">Transmembrane helix</keyword>
<dbReference type="Proteomes" id="UP000192578">
    <property type="component" value="Unassembled WGS sequence"/>
</dbReference>
<feature type="domain" description="C-type lectin" evidence="5">
    <location>
        <begin position="1477"/>
        <end position="1612"/>
    </location>
</feature>
<gene>
    <name evidence="6" type="ORF">BV898_16738</name>
</gene>